<dbReference type="SUPFAM" id="SSF53850">
    <property type="entry name" value="Periplasmic binding protein-like II"/>
    <property type="match status" value="1"/>
</dbReference>
<dbReference type="Pfam" id="PF16868">
    <property type="entry name" value="NMT1_3"/>
    <property type="match status" value="1"/>
</dbReference>
<feature type="chain" id="PRO_5038961606" evidence="1">
    <location>
        <begin position="28"/>
        <end position="338"/>
    </location>
</feature>
<organism evidence="2 3">
    <name type="scientific">Rubrobacter taiwanensis</name>
    <dbReference type="NCBI Taxonomy" id="185139"/>
    <lineage>
        <taxon>Bacteria</taxon>
        <taxon>Bacillati</taxon>
        <taxon>Actinomycetota</taxon>
        <taxon>Rubrobacteria</taxon>
        <taxon>Rubrobacterales</taxon>
        <taxon>Rubrobacteraceae</taxon>
        <taxon>Rubrobacter</taxon>
    </lineage>
</organism>
<protein>
    <submittedName>
        <fullName evidence="2">TAXI family TRAP transporter solute-binding subunit</fullName>
    </submittedName>
</protein>
<dbReference type="AlphaFoldDB" id="A0A4R1BR69"/>
<keyword evidence="1" id="KW-0732">Signal</keyword>
<comment type="caution">
    <text evidence="2">The sequence shown here is derived from an EMBL/GenBank/DDBJ whole genome shotgun (WGS) entry which is preliminary data.</text>
</comment>
<evidence type="ECO:0000313" key="3">
    <source>
        <dbReference type="Proteomes" id="UP000295244"/>
    </source>
</evidence>
<dbReference type="OrthoDB" id="5582316at2"/>
<dbReference type="InterPro" id="IPR011852">
    <property type="entry name" value="TRAP_TAXI"/>
</dbReference>
<dbReference type="Gene3D" id="3.40.190.10">
    <property type="entry name" value="Periplasmic binding protein-like II"/>
    <property type="match status" value="2"/>
</dbReference>
<dbReference type="NCBIfam" id="TIGR02122">
    <property type="entry name" value="TRAP_TAXI"/>
    <property type="match status" value="1"/>
</dbReference>
<name>A0A4R1BR69_9ACTN</name>
<dbReference type="Proteomes" id="UP000295244">
    <property type="component" value="Unassembled WGS sequence"/>
</dbReference>
<reference evidence="2 3" key="1">
    <citation type="submission" date="2019-03" db="EMBL/GenBank/DDBJ databases">
        <title>Whole genome sequence of a novel Rubrobacter taiwanensis strain, isolated from Yellowstone National Park.</title>
        <authorList>
            <person name="Freed S."/>
            <person name="Ramaley R.F."/>
            <person name="Kyndt J.A."/>
        </authorList>
    </citation>
    <scope>NUCLEOTIDE SEQUENCE [LARGE SCALE GENOMIC DNA]</scope>
    <source>
        <strain evidence="2 3">Yellowstone</strain>
    </source>
</reference>
<gene>
    <name evidence="2" type="ORF">E0L93_02340</name>
</gene>
<dbReference type="PANTHER" id="PTHR42941:SF1">
    <property type="entry name" value="SLL1037 PROTEIN"/>
    <property type="match status" value="1"/>
</dbReference>
<dbReference type="EMBL" id="SKBU01000006">
    <property type="protein sequence ID" value="TCJ19816.1"/>
    <property type="molecule type" value="Genomic_DNA"/>
</dbReference>
<keyword evidence="3" id="KW-1185">Reference proteome</keyword>
<dbReference type="CDD" id="cd13520">
    <property type="entry name" value="PBP2_TAXI_TRAP"/>
    <property type="match status" value="1"/>
</dbReference>
<evidence type="ECO:0000313" key="2">
    <source>
        <dbReference type="EMBL" id="TCJ19816.1"/>
    </source>
</evidence>
<feature type="signal peptide" evidence="1">
    <location>
        <begin position="1"/>
        <end position="27"/>
    </location>
</feature>
<dbReference type="PANTHER" id="PTHR42941">
    <property type="entry name" value="SLL1037 PROTEIN"/>
    <property type="match status" value="1"/>
</dbReference>
<evidence type="ECO:0000256" key="1">
    <source>
        <dbReference type="SAM" id="SignalP"/>
    </source>
</evidence>
<sequence>MALQEGGQLKKSFLTVAVAFLLAAVLAACGTGPTGEPQEEDFRTDIQLGTGSVGGTYFPLGGEMATLLSDEVDIEGFNVSSVESGASVENLAKIGTGEFQLGMTVNGTAQDAMNGEGEFEGRPVENFGFMIQIYPEVMHVVTLERTGIESIADLEGKRVAIGPPGSATQSATRGILAAYGIEDGDYQAFEEGFGDAAGRLQDGNLDASFAILGSPASSVDELQATTGQVRYLEIEGDALERFTGETFYEPYEIPADHYAWLEEPVSTVSAYAILVGSTNQIDEETGYQITKVLAERAAEEISHPQAENMTKENALLGRLDLPLHPGAERYYREEGMLD</sequence>
<accession>A0A4R1BR69</accession>
<proteinExistence type="predicted"/>